<evidence type="ECO:0000259" key="8">
    <source>
        <dbReference type="PROSITE" id="PS50157"/>
    </source>
</evidence>
<proteinExistence type="predicted"/>
<dbReference type="GO" id="GO:0036435">
    <property type="term" value="F:K48-linked polyubiquitin modification-dependent protein binding"/>
    <property type="evidence" value="ECO:0007669"/>
    <property type="project" value="TreeGrafter"/>
</dbReference>
<keyword evidence="4" id="KW-0863">Zinc-finger</keyword>
<sequence length="304" mass="33816">MSSEIDNLVDMGFDREKAALAMKKAGNLGAAVDWLSNNADKSIEELKENEGEEESPLSLQPGELARSLLCKDCGKKFRSTAQAEFHANKTEHQNFEESTEEIAPLTEEEKAARLVELREKLAAKRAGQSEQDKQDKIRNDQIRRKATKEQQDIKEDLAKKEQIKEAEAKRREKQADVEAKKRIQAKIAADKEERRLKSEREKAARAGQPVVAAEPTPAAKPTLPKTAGNYTEARLRLQTSAGTVQRTFPVETTLFEVAQALGQEPGVQVTEFVQNYPKKVYDSSDFGQTLKEAGLVPSAALVVR</sequence>
<keyword evidence="4" id="KW-0862">Zinc</keyword>
<dbReference type="SUPFAM" id="SSF54236">
    <property type="entry name" value="Ubiquitin-like"/>
    <property type="match status" value="1"/>
</dbReference>
<dbReference type="GO" id="GO:0032435">
    <property type="term" value="P:negative regulation of proteasomal ubiquitin-dependent protein catabolic process"/>
    <property type="evidence" value="ECO:0007669"/>
    <property type="project" value="TreeGrafter"/>
</dbReference>
<dbReference type="AlphaFoldDB" id="A0A074YVV3"/>
<evidence type="ECO:0008006" key="11">
    <source>
        <dbReference type="Google" id="ProtNLM"/>
    </source>
</evidence>
<dbReference type="PANTHER" id="PTHR46340:SF1">
    <property type="entry name" value="UBX DOMAIN-CONTAINING PROTEIN 1"/>
    <property type="match status" value="1"/>
</dbReference>
<dbReference type="PROSITE" id="PS50157">
    <property type="entry name" value="ZINC_FINGER_C2H2_2"/>
    <property type="match status" value="1"/>
</dbReference>
<dbReference type="OMA" id="AQHFPRK"/>
<dbReference type="Pfam" id="PF24560">
    <property type="entry name" value="zf-C2H2_OTU1_C"/>
    <property type="match status" value="1"/>
</dbReference>
<dbReference type="HOGENOM" id="CLU_047594_0_0_1"/>
<dbReference type="PROSITE" id="PS50030">
    <property type="entry name" value="UBA"/>
    <property type="match status" value="1"/>
</dbReference>
<dbReference type="RefSeq" id="XP_013348728.1">
    <property type="nucleotide sequence ID" value="XM_013493274.1"/>
</dbReference>
<dbReference type="PROSITE" id="PS50033">
    <property type="entry name" value="UBX"/>
    <property type="match status" value="1"/>
</dbReference>
<dbReference type="InterPro" id="IPR057766">
    <property type="entry name" value="Znf-C2H2_OTU1-like_C"/>
</dbReference>
<comment type="subcellular location">
    <subcellularLocation>
        <location evidence="1">Cytoplasm</location>
    </subcellularLocation>
</comment>
<reference evidence="9 10" key="1">
    <citation type="journal article" date="2014" name="BMC Genomics">
        <title>Genome sequencing of four Aureobasidium pullulans varieties: biotechnological potential, stress tolerance, and description of new species.</title>
        <authorList>
            <person name="Gostin Ar C."/>
            <person name="Ohm R.A."/>
            <person name="Kogej T."/>
            <person name="Sonjak S."/>
            <person name="Turk M."/>
            <person name="Zajc J."/>
            <person name="Zalar P."/>
            <person name="Grube M."/>
            <person name="Sun H."/>
            <person name="Han J."/>
            <person name="Sharma A."/>
            <person name="Chiniquy J."/>
            <person name="Ngan C.Y."/>
            <person name="Lipzen A."/>
            <person name="Barry K."/>
            <person name="Grigoriev I.V."/>
            <person name="Gunde-Cimerman N."/>
        </authorList>
    </citation>
    <scope>NUCLEOTIDE SEQUENCE [LARGE SCALE GENOMIC DNA]</scope>
    <source>
        <strain evidence="9 10">EXF-2481</strain>
    </source>
</reference>
<dbReference type="SUPFAM" id="SSF46934">
    <property type="entry name" value="UBA-like"/>
    <property type="match status" value="1"/>
</dbReference>
<dbReference type="Gene3D" id="3.10.20.90">
    <property type="entry name" value="Phosphatidylinositol 3-kinase Catalytic Subunit, Chain A, domain 1"/>
    <property type="match status" value="1"/>
</dbReference>
<dbReference type="GO" id="GO:0008270">
    <property type="term" value="F:zinc ion binding"/>
    <property type="evidence" value="ECO:0007669"/>
    <property type="project" value="UniProtKB-KW"/>
</dbReference>
<keyword evidence="2" id="KW-0963">Cytoplasm</keyword>
<dbReference type="GO" id="GO:0005634">
    <property type="term" value="C:nucleus"/>
    <property type="evidence" value="ECO:0007669"/>
    <property type="project" value="TreeGrafter"/>
</dbReference>
<evidence type="ECO:0000256" key="5">
    <source>
        <dbReference type="SAM" id="MobiDB-lite"/>
    </source>
</evidence>
<feature type="compositionally biased region" description="Basic and acidic residues" evidence="5">
    <location>
        <begin position="188"/>
        <end position="204"/>
    </location>
</feature>
<feature type="region of interest" description="Disordered" evidence="5">
    <location>
        <begin position="123"/>
        <end position="226"/>
    </location>
</feature>
<dbReference type="InterPro" id="IPR029071">
    <property type="entry name" value="Ubiquitin-like_domsf"/>
</dbReference>
<evidence type="ECO:0000256" key="2">
    <source>
        <dbReference type="ARBA" id="ARBA00022490"/>
    </source>
</evidence>
<evidence type="ECO:0000256" key="3">
    <source>
        <dbReference type="ARBA" id="ARBA00023054"/>
    </source>
</evidence>
<dbReference type="SMART" id="SM00166">
    <property type="entry name" value="UBX"/>
    <property type="match status" value="1"/>
</dbReference>
<accession>A0A074YVV3</accession>
<name>A0A074YVV3_AURSE</name>
<dbReference type="Pfam" id="PF00627">
    <property type="entry name" value="UBA"/>
    <property type="match status" value="1"/>
</dbReference>
<feature type="compositionally biased region" description="Basic and acidic residues" evidence="5">
    <location>
        <begin position="86"/>
        <end position="95"/>
    </location>
</feature>
<keyword evidence="10" id="KW-1185">Reference proteome</keyword>
<feature type="domain" description="UBA" evidence="6">
    <location>
        <begin position="1"/>
        <end position="38"/>
    </location>
</feature>
<evidence type="ECO:0000259" key="7">
    <source>
        <dbReference type="PROSITE" id="PS50033"/>
    </source>
</evidence>
<dbReference type="Proteomes" id="UP000030641">
    <property type="component" value="Unassembled WGS sequence"/>
</dbReference>
<dbReference type="Gene3D" id="1.10.8.10">
    <property type="entry name" value="DNA helicase RuvA subunit, C-terminal domain"/>
    <property type="match status" value="1"/>
</dbReference>
<keyword evidence="4" id="KW-0479">Metal-binding</keyword>
<dbReference type="EMBL" id="KL584749">
    <property type="protein sequence ID" value="KER00280.1"/>
    <property type="molecule type" value="Genomic_DNA"/>
</dbReference>
<dbReference type="InterPro" id="IPR013087">
    <property type="entry name" value="Znf_C2H2_type"/>
</dbReference>
<dbReference type="STRING" id="1043005.A0A074YVV3"/>
<feature type="compositionally biased region" description="Basic and acidic residues" evidence="5">
    <location>
        <begin position="130"/>
        <end position="181"/>
    </location>
</feature>
<feature type="domain" description="UBX" evidence="7">
    <location>
        <begin position="226"/>
        <end position="303"/>
    </location>
</feature>
<feature type="region of interest" description="Disordered" evidence="5">
    <location>
        <begin position="84"/>
        <end position="106"/>
    </location>
</feature>
<keyword evidence="3" id="KW-0175">Coiled coil</keyword>
<dbReference type="GO" id="GO:0005737">
    <property type="term" value="C:cytoplasm"/>
    <property type="evidence" value="ECO:0007669"/>
    <property type="project" value="UniProtKB-SubCell"/>
</dbReference>
<feature type="domain" description="C2H2-type" evidence="8">
    <location>
        <begin position="68"/>
        <end position="97"/>
    </location>
</feature>
<evidence type="ECO:0000259" key="6">
    <source>
        <dbReference type="PROSITE" id="PS50030"/>
    </source>
</evidence>
<dbReference type="InterPro" id="IPR009060">
    <property type="entry name" value="UBA-like_sf"/>
</dbReference>
<dbReference type="InParanoid" id="A0A074YVV3"/>
<dbReference type="InterPro" id="IPR001012">
    <property type="entry name" value="UBX_dom"/>
</dbReference>
<protein>
    <recommendedName>
        <fullName evidence="11">UBA domain-containing protein</fullName>
    </recommendedName>
</protein>
<evidence type="ECO:0000313" key="9">
    <source>
        <dbReference type="EMBL" id="KER00280.1"/>
    </source>
</evidence>
<gene>
    <name evidence="9" type="ORF">AUEXF2481DRAFT_231</name>
</gene>
<evidence type="ECO:0000313" key="10">
    <source>
        <dbReference type="Proteomes" id="UP000030641"/>
    </source>
</evidence>
<dbReference type="CDD" id="cd01767">
    <property type="entry name" value="UBX"/>
    <property type="match status" value="1"/>
</dbReference>
<dbReference type="OrthoDB" id="10254930at2759"/>
<evidence type="ECO:0000256" key="4">
    <source>
        <dbReference type="PROSITE-ProRule" id="PRU00042"/>
    </source>
</evidence>
<dbReference type="Pfam" id="PF00789">
    <property type="entry name" value="UBX"/>
    <property type="match status" value="1"/>
</dbReference>
<dbReference type="GeneID" id="25362680"/>
<dbReference type="GO" id="GO:0031397">
    <property type="term" value="P:negative regulation of protein ubiquitination"/>
    <property type="evidence" value="ECO:0007669"/>
    <property type="project" value="TreeGrafter"/>
</dbReference>
<dbReference type="InterPro" id="IPR015940">
    <property type="entry name" value="UBA"/>
</dbReference>
<organism evidence="9 10">
    <name type="scientific">Aureobasidium subglaciale (strain EXF-2481)</name>
    <name type="common">Aureobasidium pullulans var. subglaciale</name>
    <dbReference type="NCBI Taxonomy" id="1043005"/>
    <lineage>
        <taxon>Eukaryota</taxon>
        <taxon>Fungi</taxon>
        <taxon>Dikarya</taxon>
        <taxon>Ascomycota</taxon>
        <taxon>Pezizomycotina</taxon>
        <taxon>Dothideomycetes</taxon>
        <taxon>Dothideomycetidae</taxon>
        <taxon>Dothideales</taxon>
        <taxon>Saccotheciaceae</taxon>
        <taxon>Aureobasidium</taxon>
    </lineage>
</organism>
<dbReference type="PANTHER" id="PTHR46340">
    <property type="entry name" value="UBX DOMAIN-CONTAINING PROTEIN 1"/>
    <property type="match status" value="1"/>
</dbReference>
<dbReference type="GO" id="GO:1903094">
    <property type="term" value="P:negative regulation of protein K48-linked deubiquitination"/>
    <property type="evidence" value="ECO:0007669"/>
    <property type="project" value="TreeGrafter"/>
</dbReference>
<dbReference type="PROSITE" id="PS00028">
    <property type="entry name" value="ZINC_FINGER_C2H2_1"/>
    <property type="match status" value="1"/>
</dbReference>
<evidence type="ECO:0000256" key="1">
    <source>
        <dbReference type="ARBA" id="ARBA00004496"/>
    </source>
</evidence>
<feature type="compositionally biased region" description="Low complexity" evidence="5">
    <location>
        <begin position="205"/>
        <end position="226"/>
    </location>
</feature>